<name>A0ABN6S3L8_9BACT</name>
<dbReference type="Gene3D" id="1.10.1130.10">
    <property type="entry name" value="Flavocytochrome C3, Chain A"/>
    <property type="match status" value="1"/>
</dbReference>
<dbReference type="InterPro" id="IPR023155">
    <property type="entry name" value="Cyt_c-552/4"/>
</dbReference>
<proteinExistence type="predicted"/>
<sequence length="161" mass="17288">MLKRAVWYKGSLILVVAAFVVTVAMASVGRTNSGQYVGSESCGECHEEEYGNFIKFAKKAHSGKSVKIMASDLNQEELAECYSCHMTGYGQPGGFVSFEQTPGLADCGCEVCHGPGYDHVESGGDSDLIKGSLSMEDCTSCHNPQRIDAFDFKPLLYGGAH</sequence>
<dbReference type="InterPro" id="IPR036280">
    <property type="entry name" value="Multihaem_cyt_sf"/>
</dbReference>
<dbReference type="Proteomes" id="UP001317742">
    <property type="component" value="Chromosome"/>
</dbReference>
<accession>A0ABN6S3L8</accession>
<organism evidence="2 3">
    <name type="scientific">Pseudodesulfovibrio nedwellii</name>
    <dbReference type="NCBI Taxonomy" id="2973072"/>
    <lineage>
        <taxon>Bacteria</taxon>
        <taxon>Pseudomonadati</taxon>
        <taxon>Thermodesulfobacteriota</taxon>
        <taxon>Desulfovibrionia</taxon>
        <taxon>Desulfovibrionales</taxon>
        <taxon>Desulfovibrionaceae</taxon>
    </lineage>
</organism>
<keyword evidence="3" id="KW-1185">Reference proteome</keyword>
<evidence type="ECO:0000313" key="2">
    <source>
        <dbReference type="EMBL" id="BDQ37544.1"/>
    </source>
</evidence>
<dbReference type="Pfam" id="PF13435">
    <property type="entry name" value="Cytochrome_C554"/>
    <property type="match status" value="1"/>
</dbReference>
<gene>
    <name evidence="2" type="ORF">SYK_19040</name>
</gene>
<evidence type="ECO:0000313" key="3">
    <source>
        <dbReference type="Proteomes" id="UP001317742"/>
    </source>
</evidence>
<dbReference type="SUPFAM" id="SSF48695">
    <property type="entry name" value="Multiheme cytochromes"/>
    <property type="match status" value="1"/>
</dbReference>
<dbReference type="EMBL" id="AP026709">
    <property type="protein sequence ID" value="BDQ37544.1"/>
    <property type="molecule type" value="Genomic_DNA"/>
</dbReference>
<dbReference type="RefSeq" id="WP_281760062.1">
    <property type="nucleotide sequence ID" value="NZ_AP026709.1"/>
</dbReference>
<feature type="domain" description="Cytochrome c-552/4" evidence="1">
    <location>
        <begin position="42"/>
        <end position="114"/>
    </location>
</feature>
<protein>
    <recommendedName>
        <fullName evidence="1">Cytochrome c-552/4 domain-containing protein</fullName>
    </recommendedName>
</protein>
<reference evidence="2 3" key="1">
    <citation type="submission" date="2022-08" db="EMBL/GenBank/DDBJ databases">
        <title>Genome Sequence of the sulphate-reducing bacterium, Pseudodesulfovibrio sp. SYK.</title>
        <authorList>
            <person name="Kondo R."/>
            <person name="Kataoka T."/>
        </authorList>
    </citation>
    <scope>NUCLEOTIDE SEQUENCE [LARGE SCALE GENOMIC DNA]</scope>
    <source>
        <strain evidence="2 3">SYK</strain>
    </source>
</reference>
<evidence type="ECO:0000259" key="1">
    <source>
        <dbReference type="Pfam" id="PF13435"/>
    </source>
</evidence>